<organism evidence="2 3">
    <name type="scientific">endosymbiont of Lamellibrachia luymesi</name>
    <dbReference type="NCBI Taxonomy" id="2200907"/>
    <lineage>
        <taxon>Bacteria</taxon>
        <taxon>Pseudomonadati</taxon>
        <taxon>Pseudomonadota</taxon>
        <taxon>Gammaproteobacteria</taxon>
        <taxon>sulfur-oxidizing symbionts</taxon>
    </lineage>
</organism>
<proteinExistence type="predicted"/>
<dbReference type="InterPro" id="IPR019267">
    <property type="entry name" value="CRISPR-assoc_Cas6_C"/>
</dbReference>
<protein>
    <recommendedName>
        <fullName evidence="1">CRISPR-associated protein Cas6 C-terminal domain-containing protein</fullName>
    </recommendedName>
</protein>
<evidence type="ECO:0000313" key="2">
    <source>
        <dbReference type="EMBL" id="RDH93561.1"/>
    </source>
</evidence>
<name>A0A370E3A3_9GAMM</name>
<dbReference type="Pfam" id="PF10040">
    <property type="entry name" value="CRISPR_Cas6"/>
    <property type="match status" value="1"/>
</dbReference>
<dbReference type="AlphaFoldDB" id="A0A370E3A3"/>
<dbReference type="EMBL" id="QFXD01000002">
    <property type="protein sequence ID" value="RDH93561.1"/>
    <property type="molecule type" value="Genomic_DNA"/>
</dbReference>
<comment type="caution">
    <text evidence="2">The sequence shown here is derived from an EMBL/GenBank/DDBJ whole genome shotgun (WGS) entry which is preliminary data.</text>
</comment>
<evidence type="ECO:0000313" key="3">
    <source>
        <dbReference type="Proteomes" id="UP000255508"/>
    </source>
</evidence>
<accession>A0A370E3A3</accession>
<feature type="domain" description="CRISPR-associated protein Cas6 C-terminal" evidence="1">
    <location>
        <begin position="180"/>
        <end position="303"/>
    </location>
</feature>
<sequence>MLRISRYRFTFHARDPIQFPAFPGSAVRGIFGHGLKRSVCVTRLNDCNECEIRSHCVYSYLFETPVMVEKGRNAPHPLVLDVHQLVQRYESGEAFSVEATLVGKANRNLPYLIQAWQRAGQRGLGRENARFSLKQADVLDFQSRSWQQLFPAEGGAIELPEPFDFETGSEGASPATARVSLVTPYRGKRNGHLVTPESFNIQGFMVSLIRRISRLQELHDPDYARVDLAPLIHATSELSIIDSDLKWKDWTRHSSRQRAYMNMGGVVGTFTVSGEGLRLLWPGLQLGQWTHAGKNTLLGLGEYQIQAEKDVV</sequence>
<dbReference type="Proteomes" id="UP000255508">
    <property type="component" value="Unassembled WGS sequence"/>
</dbReference>
<gene>
    <name evidence="2" type="ORF">DIZ79_00105</name>
</gene>
<evidence type="ECO:0000259" key="1">
    <source>
        <dbReference type="Pfam" id="PF10040"/>
    </source>
</evidence>
<reference evidence="2 3" key="1">
    <citation type="journal article" date="2018" name="ISME J.">
        <title>Endosymbiont genomes yield clues of tubeworm success.</title>
        <authorList>
            <person name="Li Y."/>
            <person name="Liles M.R."/>
            <person name="Halanych K.M."/>
        </authorList>
    </citation>
    <scope>NUCLEOTIDE SEQUENCE [LARGE SCALE GENOMIC DNA]</scope>
    <source>
        <strain evidence="2">A1422</strain>
    </source>
</reference>